<organism evidence="3 4">
    <name type="scientific">Arachis duranensis</name>
    <name type="common">Wild peanut</name>
    <dbReference type="NCBI Taxonomy" id="130453"/>
    <lineage>
        <taxon>Eukaryota</taxon>
        <taxon>Viridiplantae</taxon>
        <taxon>Streptophyta</taxon>
        <taxon>Embryophyta</taxon>
        <taxon>Tracheophyta</taxon>
        <taxon>Spermatophyta</taxon>
        <taxon>Magnoliopsida</taxon>
        <taxon>eudicotyledons</taxon>
        <taxon>Gunneridae</taxon>
        <taxon>Pentapetalae</taxon>
        <taxon>rosids</taxon>
        <taxon>fabids</taxon>
        <taxon>Fabales</taxon>
        <taxon>Fabaceae</taxon>
        <taxon>Papilionoideae</taxon>
        <taxon>50 kb inversion clade</taxon>
        <taxon>dalbergioids sensu lato</taxon>
        <taxon>Dalbergieae</taxon>
        <taxon>Pterocarpus clade</taxon>
        <taxon>Arachis</taxon>
    </lineage>
</organism>
<keyword evidence="3" id="KW-1185">Reference proteome</keyword>
<reference evidence="3" key="1">
    <citation type="journal article" date="2016" name="Nat. Genet.">
        <title>The genome sequences of Arachis duranensis and Arachis ipaensis, the diploid ancestors of cultivated peanut.</title>
        <authorList>
            <person name="Bertioli D.J."/>
            <person name="Cannon S.B."/>
            <person name="Froenicke L."/>
            <person name="Huang G."/>
            <person name="Farmer A.D."/>
            <person name="Cannon E.K."/>
            <person name="Liu X."/>
            <person name="Gao D."/>
            <person name="Clevenger J."/>
            <person name="Dash S."/>
            <person name="Ren L."/>
            <person name="Moretzsohn M.C."/>
            <person name="Shirasawa K."/>
            <person name="Huang W."/>
            <person name="Vidigal B."/>
            <person name="Abernathy B."/>
            <person name="Chu Y."/>
            <person name="Niederhuth C.E."/>
            <person name="Umale P."/>
            <person name="Araujo A.C."/>
            <person name="Kozik A."/>
            <person name="Kim K.D."/>
            <person name="Burow M.D."/>
            <person name="Varshney R.K."/>
            <person name="Wang X."/>
            <person name="Zhang X."/>
            <person name="Barkley N."/>
            <person name="Guimaraes P.M."/>
            <person name="Isobe S."/>
            <person name="Guo B."/>
            <person name="Liao B."/>
            <person name="Stalker H.T."/>
            <person name="Schmitz R.J."/>
            <person name="Scheffler B.E."/>
            <person name="Leal-Bertioli S.C."/>
            <person name="Xun X."/>
            <person name="Jackson S.A."/>
            <person name="Michelmore R."/>
            <person name="Ozias-Akins P."/>
        </authorList>
    </citation>
    <scope>NUCLEOTIDE SEQUENCE [LARGE SCALE GENOMIC DNA]</scope>
    <source>
        <strain evidence="3">cv. V14167</strain>
    </source>
</reference>
<evidence type="ECO:0000256" key="1">
    <source>
        <dbReference type="SAM" id="MobiDB-lite"/>
    </source>
</evidence>
<keyword evidence="2" id="KW-0472">Membrane</keyword>
<feature type="compositionally biased region" description="Basic residues" evidence="1">
    <location>
        <begin position="60"/>
        <end position="70"/>
    </location>
</feature>
<keyword evidence="2" id="KW-1133">Transmembrane helix</keyword>
<gene>
    <name evidence="4 5 6" type="primary">LOC110277888</name>
</gene>
<name>A0A9C6TPR4_ARADU</name>
<dbReference type="RefSeq" id="XP_052112973.1">
    <property type="nucleotide sequence ID" value="XM_052257013.1"/>
</dbReference>
<feature type="transmembrane region" description="Helical" evidence="2">
    <location>
        <begin position="198"/>
        <end position="215"/>
    </location>
</feature>
<keyword evidence="2" id="KW-0812">Transmembrane</keyword>
<feature type="transmembrane region" description="Helical" evidence="2">
    <location>
        <begin position="168"/>
        <end position="192"/>
    </location>
</feature>
<evidence type="ECO:0000256" key="2">
    <source>
        <dbReference type="SAM" id="Phobius"/>
    </source>
</evidence>
<evidence type="ECO:0000313" key="6">
    <source>
        <dbReference type="RefSeq" id="XP_052112975.1"/>
    </source>
</evidence>
<dbReference type="RefSeq" id="XP_052112974.1">
    <property type="nucleotide sequence ID" value="XM_052257014.1"/>
</dbReference>
<protein>
    <submittedName>
        <fullName evidence="4 5">Uncharacterized protein LOC110277888 isoform X1</fullName>
    </submittedName>
</protein>
<proteinExistence type="predicted"/>
<sequence length="217" mass="24019">MPLRRHHAAAMVLRSCYARSSSSFTSYCHAREEERDRAERDVRRKKGFTLPTVPPSPREGRRRCARHRRPRRAVVEPTKQKSIAAIHATIAVREASMAVAIEFTSERRKLQVRVKGVTPPFLTAQPSPHLVVARVATAACHCGFSPLRRSLAYVAAFRARFTGNPVSAFLNPVPLLFCSTVLIIVGVSAALITQINNTAATGLPFLLGYALIYRSNC</sequence>
<dbReference type="GeneID" id="110277888"/>
<dbReference type="AlphaFoldDB" id="A0A9C6TPR4"/>
<dbReference type="Proteomes" id="UP000515211">
    <property type="component" value="Chromosome 2"/>
</dbReference>
<evidence type="ECO:0000313" key="4">
    <source>
        <dbReference type="RefSeq" id="XP_052112973.1"/>
    </source>
</evidence>
<reference evidence="4 5" key="2">
    <citation type="submission" date="2025-04" db="UniProtKB">
        <authorList>
            <consortium name="RefSeq"/>
        </authorList>
    </citation>
    <scope>IDENTIFICATION</scope>
    <source>
        <tissue evidence="4 5">Whole plant</tissue>
    </source>
</reference>
<accession>A0A9C6TPR4</accession>
<dbReference type="RefSeq" id="XP_052112975.1">
    <property type="nucleotide sequence ID" value="XM_052257015.1"/>
</dbReference>
<feature type="compositionally biased region" description="Basic and acidic residues" evidence="1">
    <location>
        <begin position="29"/>
        <end position="42"/>
    </location>
</feature>
<feature type="region of interest" description="Disordered" evidence="1">
    <location>
        <begin position="29"/>
        <end position="70"/>
    </location>
</feature>
<evidence type="ECO:0000313" key="3">
    <source>
        <dbReference type="Proteomes" id="UP000515211"/>
    </source>
</evidence>
<evidence type="ECO:0000313" key="5">
    <source>
        <dbReference type="RefSeq" id="XP_052112974.1"/>
    </source>
</evidence>
<dbReference type="KEGG" id="adu:110277888"/>